<gene>
    <name evidence="1" type="ORF">OIU79_014621</name>
</gene>
<keyword evidence="2" id="KW-1185">Reference proteome</keyword>
<name>A0A9Q0PRC8_SALPP</name>
<proteinExistence type="predicted"/>
<evidence type="ECO:0000313" key="2">
    <source>
        <dbReference type="Proteomes" id="UP001151532"/>
    </source>
</evidence>
<reference evidence="1" key="2">
    <citation type="journal article" date="2023" name="Int. J. Mol. Sci.">
        <title>De Novo Assembly and Annotation of 11 Diverse Shrub Willow (Salix) Genomes Reveals Novel Gene Organization in Sex-Linked Regions.</title>
        <authorList>
            <person name="Hyden B."/>
            <person name="Feng K."/>
            <person name="Yates T.B."/>
            <person name="Jawdy S."/>
            <person name="Cereghino C."/>
            <person name="Smart L.B."/>
            <person name="Muchero W."/>
        </authorList>
    </citation>
    <scope>NUCLEOTIDE SEQUENCE</scope>
    <source>
        <tissue evidence="1">Shoot tip</tissue>
    </source>
</reference>
<dbReference type="EMBL" id="JAPFFK010000018">
    <property type="protein sequence ID" value="KAJ6692921.1"/>
    <property type="molecule type" value="Genomic_DNA"/>
</dbReference>
<evidence type="ECO:0000313" key="1">
    <source>
        <dbReference type="EMBL" id="KAJ6692921.1"/>
    </source>
</evidence>
<dbReference type="AlphaFoldDB" id="A0A9Q0PRC8"/>
<reference evidence="1" key="1">
    <citation type="submission" date="2022-11" db="EMBL/GenBank/DDBJ databases">
        <authorList>
            <person name="Hyden B.L."/>
            <person name="Feng K."/>
            <person name="Yates T."/>
            <person name="Jawdy S."/>
            <person name="Smart L.B."/>
            <person name="Muchero W."/>
        </authorList>
    </citation>
    <scope>NUCLEOTIDE SEQUENCE</scope>
    <source>
        <tissue evidence="1">Shoot tip</tissue>
    </source>
</reference>
<accession>A0A9Q0PRC8</accession>
<dbReference type="Proteomes" id="UP001151532">
    <property type="component" value="Chromosome 9"/>
</dbReference>
<organism evidence="1 2">
    <name type="scientific">Salix purpurea</name>
    <name type="common">Purple osier willow</name>
    <dbReference type="NCBI Taxonomy" id="77065"/>
    <lineage>
        <taxon>Eukaryota</taxon>
        <taxon>Viridiplantae</taxon>
        <taxon>Streptophyta</taxon>
        <taxon>Embryophyta</taxon>
        <taxon>Tracheophyta</taxon>
        <taxon>Spermatophyta</taxon>
        <taxon>Magnoliopsida</taxon>
        <taxon>eudicotyledons</taxon>
        <taxon>Gunneridae</taxon>
        <taxon>Pentapetalae</taxon>
        <taxon>rosids</taxon>
        <taxon>fabids</taxon>
        <taxon>Malpighiales</taxon>
        <taxon>Salicaceae</taxon>
        <taxon>Saliceae</taxon>
        <taxon>Salix</taxon>
    </lineage>
</organism>
<comment type="caution">
    <text evidence="1">The sequence shown here is derived from an EMBL/GenBank/DDBJ whole genome shotgun (WGS) entry which is preliminary data.</text>
</comment>
<dbReference type="OrthoDB" id="10267254at2759"/>
<sequence length="113" mass="12952">MPNQVIGRCCGCHKLLEQRISSQICPRTLNIAIFRRKSFFSNHSLHGLDILPNSIVCIQLASHPLTNGTFHETGQRWEDIDWRINLPVNINLSLCDISRKIRGGMGYIIIWHC</sequence>
<protein>
    <submittedName>
        <fullName evidence="1">Uncharacterized protein</fullName>
    </submittedName>
</protein>